<dbReference type="Pfam" id="PF01535">
    <property type="entry name" value="PPR"/>
    <property type="match status" value="1"/>
</dbReference>
<evidence type="ECO:0000256" key="3">
    <source>
        <dbReference type="ARBA" id="ARBA00022737"/>
    </source>
</evidence>
<accession>A0A875RYN7</accession>
<keyword evidence="3" id="KW-0677">Repeat</keyword>
<dbReference type="Proteomes" id="UP000662931">
    <property type="component" value="Chromosome 4"/>
</dbReference>
<comment type="subunit">
    <text evidence="5">Binds to mitochondrial small subunit 15S rRNA.</text>
</comment>
<dbReference type="InterPro" id="IPR002885">
    <property type="entry name" value="PPR_rpt"/>
</dbReference>
<feature type="region of interest" description="Disordered" evidence="8">
    <location>
        <begin position="56"/>
        <end position="85"/>
    </location>
</feature>
<dbReference type="RefSeq" id="XP_038780962.1">
    <property type="nucleotide sequence ID" value="XM_038925034.1"/>
</dbReference>
<dbReference type="InterPro" id="IPR011990">
    <property type="entry name" value="TPR-like_helical_dom_sf"/>
</dbReference>
<evidence type="ECO:0000256" key="1">
    <source>
        <dbReference type="ARBA" id="ARBA00004173"/>
    </source>
</evidence>
<feature type="repeat" description="PPR" evidence="7">
    <location>
        <begin position="626"/>
        <end position="660"/>
    </location>
</feature>
<evidence type="ECO:0000256" key="6">
    <source>
        <dbReference type="ARBA" id="ARBA00044527"/>
    </source>
</evidence>
<dbReference type="Gene3D" id="1.25.40.10">
    <property type="entry name" value="Tetratricopeptide repeat domain"/>
    <property type="match status" value="3"/>
</dbReference>
<evidence type="ECO:0000256" key="4">
    <source>
        <dbReference type="ARBA" id="ARBA00044493"/>
    </source>
</evidence>
<gene>
    <name evidence="9" type="ORF">FOA43_004810</name>
</gene>
<dbReference type="EMBL" id="CP064815">
    <property type="protein sequence ID" value="QPG77397.1"/>
    <property type="molecule type" value="Genomic_DNA"/>
</dbReference>
<dbReference type="GeneID" id="62198210"/>
<evidence type="ECO:0000313" key="10">
    <source>
        <dbReference type="Proteomes" id="UP000662931"/>
    </source>
</evidence>
<organism evidence="9 10">
    <name type="scientific">Eeniella nana</name>
    <name type="common">Yeast</name>
    <name type="synonym">Brettanomyces nanus</name>
    <dbReference type="NCBI Taxonomy" id="13502"/>
    <lineage>
        <taxon>Eukaryota</taxon>
        <taxon>Fungi</taxon>
        <taxon>Dikarya</taxon>
        <taxon>Ascomycota</taxon>
        <taxon>Saccharomycotina</taxon>
        <taxon>Pichiomycetes</taxon>
        <taxon>Pichiales</taxon>
        <taxon>Pichiaceae</taxon>
        <taxon>Brettanomyces</taxon>
    </lineage>
</organism>
<dbReference type="PROSITE" id="PS51375">
    <property type="entry name" value="PPR"/>
    <property type="match status" value="1"/>
</dbReference>
<evidence type="ECO:0000256" key="2">
    <source>
        <dbReference type="ARBA" id="ARBA00006192"/>
    </source>
</evidence>
<dbReference type="PANTHER" id="PTHR47936:SF1">
    <property type="entry name" value="PENTATRICOPEPTIDE REPEAT-CONTAINING PROTEIN GUN1, CHLOROPLASTIC"/>
    <property type="match status" value="1"/>
</dbReference>
<dbReference type="PANTHER" id="PTHR47936">
    <property type="entry name" value="PPR_LONG DOMAIN-CONTAINING PROTEIN"/>
    <property type="match status" value="1"/>
</dbReference>
<sequence length="783" mass="89360">MLSRVIIRRHGLNTLRLASTAVTFATICTPALCTPTIHTPTHNFLLHSRFYSTAQPQNALESSVPPDEKRQNNNSSRPKREPIHDFGTARERGLSALSQMGILASDPSMDATAILENLEAVLSLETSNLDSANESEYSAKRRARLLDASISLGHRLLTRLHNLNKATGNENIPDSLLFRRLLSIFISYNVLHVSHLNRVLATMLSEENYSKALAVWIESLEFFKGHPERLLDKDDAEKHYQLKAKDQFFYGGLASYLLSLSENKTQLDPEFVKLILADFGDKPSEENLGHYLRGLRLPNSQQNLARNQWRHYYNATIDYNKPSIWRGAMKAARENKGAKVERLIAHNLERAAEKNEELTTETLASIMRIYNIDKNYQKALQTWTKVTQELKLQPNVELWNQFLLANVRSNAPKKLLRIDSVWKLLKESTEANSESYRFLIEGYVSTGALTKALEVVTNLKKDNPALFTNKVKEELIVGLLENGYAEQGDQLFRTYAAEDKDNFKPSIILYNQLLHHFLKANDLKRATEIIDQLIASGKTNPQLAPDIATWTIVVDIVLKQARKVGASSDFIVDELKHILTSMSSNGIKINEEALTMLITNLSRDPETAELGWEFFQFMKSSKMRISAVAYTAVIFNECANGRMDRALELFEEGLESGIKLRPQFYNLIFKGYSDHPNVDSTVKFYHFIDAKTSNRDDQKPNFFSFYYLLREALFVEDPEFIRFVVTELNDKKLKEYGNQIPRLLTDVERRGITLPEELKNSVEESISRKKHGDIKSRVDVDYA</sequence>
<evidence type="ECO:0000256" key="8">
    <source>
        <dbReference type="SAM" id="MobiDB-lite"/>
    </source>
</evidence>
<protein>
    <recommendedName>
        <fullName evidence="6">Mitochondrial 15S rRNA processing factor CCM1</fullName>
    </recommendedName>
</protein>
<dbReference type="OrthoDB" id="185373at2759"/>
<dbReference type="KEGG" id="bnn:FOA43_004810"/>
<dbReference type="GO" id="GO:0031930">
    <property type="term" value="P:mitochondria-nucleus signaling pathway"/>
    <property type="evidence" value="ECO:0007669"/>
    <property type="project" value="TreeGrafter"/>
</dbReference>
<dbReference type="AlphaFoldDB" id="A0A875RYN7"/>
<reference evidence="9" key="1">
    <citation type="submission" date="2020-10" db="EMBL/GenBank/DDBJ databases">
        <authorList>
            <person name="Roach M.J.R."/>
        </authorList>
    </citation>
    <scope>NUCLEOTIDE SEQUENCE</scope>
    <source>
        <strain evidence="9">CBS 1945</strain>
    </source>
</reference>
<proteinExistence type="inferred from homology"/>
<comment type="similarity">
    <text evidence="2">Belongs to the CCM1 family.</text>
</comment>
<name>A0A875RYN7_EENNA</name>
<comment type="subcellular location">
    <subcellularLocation>
        <location evidence="1">Mitochondrion</location>
    </subcellularLocation>
</comment>
<evidence type="ECO:0000256" key="5">
    <source>
        <dbReference type="ARBA" id="ARBA00044511"/>
    </source>
</evidence>
<evidence type="ECO:0000313" key="9">
    <source>
        <dbReference type="EMBL" id="QPG77397.1"/>
    </source>
</evidence>
<comment type="function">
    <text evidence="4">Regulates mitochondrial small subunit maturation by controlling 15S rRNA 5'-end processing. Localizes to the 5' precursor of the 15S rRNA in a position that is subsequently occupied by mS47 in the mature yeast mtSSU. Uses structure and sequence-specific RNA recognition, binding to a single-stranded region of the precursor and specifically recognizing bases -6 to -1. The exchange of Ccm1 for mS47 is coupled to the irreversible removal of precursor rRNA that is accompanied by conformational changes of the mitoribosomal proteins uS5m and mS26. These conformational changes signal completion of 5'-end rRNA processing through protection of the mature 5'-end of the 15S rRNA and stabilization of mS47. The removal of the 5' precursor together with the dissociation of Ccm1 may be catalyzed by the 5'-3' exoribonuclease Pet127. Involved in the specific removal of group I introns in mitochondrial encoded transcripts.</text>
</comment>
<dbReference type="Pfam" id="PF13812">
    <property type="entry name" value="PPR_3"/>
    <property type="match status" value="1"/>
</dbReference>
<keyword evidence="10" id="KW-1185">Reference proteome</keyword>
<evidence type="ECO:0000256" key="7">
    <source>
        <dbReference type="PROSITE-ProRule" id="PRU00708"/>
    </source>
</evidence>
<dbReference type="GO" id="GO:0005739">
    <property type="term" value="C:mitochondrion"/>
    <property type="evidence" value="ECO:0007669"/>
    <property type="project" value="UniProtKB-SubCell"/>
</dbReference>